<dbReference type="InterPro" id="IPR002078">
    <property type="entry name" value="Sigma_54_int"/>
</dbReference>
<geneLocation type="plasmid" evidence="14 15">
    <name>unnamed4</name>
</geneLocation>
<dbReference type="GO" id="GO:0005737">
    <property type="term" value="C:cytoplasm"/>
    <property type="evidence" value="ECO:0007669"/>
    <property type="project" value="UniProtKB-SubCell"/>
</dbReference>
<evidence type="ECO:0000256" key="11">
    <source>
        <dbReference type="PROSITE-ProRule" id="PRU00169"/>
    </source>
</evidence>
<dbReference type="FunFam" id="3.40.50.300:FF:000006">
    <property type="entry name" value="DNA-binding transcriptional regulator NtrC"/>
    <property type="match status" value="1"/>
</dbReference>
<dbReference type="Gene3D" id="1.10.8.60">
    <property type="match status" value="1"/>
</dbReference>
<dbReference type="Gene3D" id="3.40.50.300">
    <property type="entry name" value="P-loop containing nucleotide triphosphate hydrolases"/>
    <property type="match status" value="1"/>
</dbReference>
<keyword evidence="10" id="KW-0804">Transcription</keyword>
<dbReference type="Pfam" id="PF00072">
    <property type="entry name" value="Response_reg"/>
    <property type="match status" value="1"/>
</dbReference>
<keyword evidence="9" id="KW-0010">Activator</keyword>
<dbReference type="EMBL" id="CP054618">
    <property type="protein sequence ID" value="QKS50542.1"/>
    <property type="molecule type" value="Genomic_DNA"/>
</dbReference>
<evidence type="ECO:0000256" key="3">
    <source>
        <dbReference type="ARBA" id="ARBA00022553"/>
    </source>
</evidence>
<dbReference type="RefSeq" id="WP_149199878.1">
    <property type="nucleotide sequence ID" value="NZ_BSOV01000013.1"/>
</dbReference>
<dbReference type="PROSITE" id="PS50045">
    <property type="entry name" value="SIGMA54_INTERACT_4"/>
    <property type="match status" value="1"/>
</dbReference>
<reference evidence="14 15" key="1">
    <citation type="submission" date="2020-06" db="EMBL/GenBank/DDBJ databases">
        <title>Complete genome of Azosprillum oryzae KACC14407.</title>
        <authorList>
            <person name="Kim M."/>
            <person name="Park Y.-J."/>
            <person name="Shin J.-H."/>
        </authorList>
    </citation>
    <scope>NUCLEOTIDE SEQUENCE [LARGE SCALE GENOMIC DNA]</scope>
    <source>
        <strain evidence="14 15">KACC 14407</strain>
        <plasmid evidence="14 15">unnamed4</plasmid>
    </source>
</reference>
<dbReference type="PANTHER" id="PTHR32071">
    <property type="entry name" value="TRANSCRIPTIONAL REGULATORY PROTEIN"/>
    <property type="match status" value="1"/>
</dbReference>
<dbReference type="InterPro" id="IPR001789">
    <property type="entry name" value="Sig_transdc_resp-reg_receiver"/>
</dbReference>
<dbReference type="SMART" id="SM00382">
    <property type="entry name" value="AAA"/>
    <property type="match status" value="1"/>
</dbReference>
<evidence type="ECO:0000256" key="9">
    <source>
        <dbReference type="ARBA" id="ARBA00023159"/>
    </source>
</evidence>
<dbReference type="PROSITE" id="PS00688">
    <property type="entry name" value="SIGMA54_INTERACT_3"/>
    <property type="match status" value="1"/>
</dbReference>
<gene>
    <name evidence="14" type="primary">atoC</name>
    <name evidence="14" type="ORF">HUE56_08375</name>
</gene>
<dbReference type="GO" id="GO:0043565">
    <property type="term" value="F:sequence-specific DNA binding"/>
    <property type="evidence" value="ECO:0007669"/>
    <property type="project" value="InterPro"/>
</dbReference>
<dbReference type="Pfam" id="PF02954">
    <property type="entry name" value="HTH_8"/>
    <property type="match status" value="1"/>
</dbReference>
<dbReference type="InterPro" id="IPR011006">
    <property type="entry name" value="CheY-like_superfamily"/>
</dbReference>
<evidence type="ECO:0000256" key="6">
    <source>
        <dbReference type="ARBA" id="ARBA00023012"/>
    </source>
</evidence>
<dbReference type="PROSITE" id="PS50110">
    <property type="entry name" value="RESPONSE_REGULATORY"/>
    <property type="match status" value="1"/>
</dbReference>
<dbReference type="Gene3D" id="3.40.50.2300">
    <property type="match status" value="1"/>
</dbReference>
<dbReference type="SUPFAM" id="SSF52540">
    <property type="entry name" value="P-loop containing nucleoside triphosphate hydrolases"/>
    <property type="match status" value="1"/>
</dbReference>
<dbReference type="PRINTS" id="PR01590">
    <property type="entry name" value="HTHFIS"/>
</dbReference>
<evidence type="ECO:0000259" key="13">
    <source>
        <dbReference type="PROSITE" id="PS50110"/>
    </source>
</evidence>
<protein>
    <submittedName>
        <fullName evidence="14">Acetoacetate metabolism transcriptional regulator AtoC</fullName>
    </submittedName>
</protein>
<evidence type="ECO:0000256" key="1">
    <source>
        <dbReference type="ARBA" id="ARBA00004496"/>
    </source>
</evidence>
<feature type="domain" description="Response regulatory" evidence="13">
    <location>
        <begin position="15"/>
        <end position="129"/>
    </location>
</feature>
<feature type="domain" description="Sigma-54 factor interaction" evidence="12">
    <location>
        <begin position="154"/>
        <end position="383"/>
    </location>
</feature>
<dbReference type="SUPFAM" id="SSF46689">
    <property type="entry name" value="Homeodomain-like"/>
    <property type="match status" value="1"/>
</dbReference>
<dbReference type="NCBIfam" id="NF008469">
    <property type="entry name" value="PRK11361.1"/>
    <property type="match status" value="1"/>
</dbReference>
<dbReference type="Pfam" id="PF25601">
    <property type="entry name" value="AAA_lid_14"/>
    <property type="match status" value="1"/>
</dbReference>
<dbReference type="CDD" id="cd00009">
    <property type="entry name" value="AAA"/>
    <property type="match status" value="1"/>
</dbReference>
<keyword evidence="14" id="KW-0614">Plasmid</keyword>
<keyword evidence="6" id="KW-0902">Two-component regulatory system</keyword>
<sequence>MTTQFPAVQTTTAPAVLVVDDDEAIREMLVAVLSRDGLSVTTAADGVEAVAAFAAQRHAVVLMDVRMPRMTGLQALAEMRKLDRSASVILMTAFAEVGSAVQAIKDGAFDYVIKPFDIAEILLQVGRALQMRRMRDDIATLHRELSSSYHTDRILTASPRMGELLQTIAKVAKSNATVLVTGESGTGKELVAAAIHYNSPRNAGPFVKVNCAAVPEGLLESEFFGHEKGAFTGAQARRRGRFEQAEHGTLFLDEIGDISPSLQVKLLRVLQEREFERVGGTELVRTDVRVIVATNRNLEEMVRQGLFRQDLYFRLNVVTLRTVPLRERPEDVRLLASHFLQRFAAENQIDVSGIDEQAMERLLAYRWPGNIRELSNAMERAVVMSTGAMIVVEDLPEQIAGRADDGDTVAGDSAAGIEASASVAGGGALREQVSRFEARVVAEALARNDGNRMKTALELGISRRSLLYKLQEYGIS</sequence>
<dbReference type="InterPro" id="IPR025662">
    <property type="entry name" value="Sigma_54_int_dom_ATP-bd_1"/>
</dbReference>
<evidence type="ECO:0000313" key="14">
    <source>
        <dbReference type="EMBL" id="QKS50542.1"/>
    </source>
</evidence>
<accession>A0A6N1AR22</accession>
<keyword evidence="15" id="KW-1185">Reference proteome</keyword>
<keyword evidence="4" id="KW-0547">Nucleotide-binding</keyword>
<dbReference type="FunFam" id="1.10.8.60:FF:000014">
    <property type="entry name" value="DNA-binding transcriptional regulator NtrC"/>
    <property type="match status" value="1"/>
</dbReference>
<evidence type="ECO:0000256" key="4">
    <source>
        <dbReference type="ARBA" id="ARBA00022741"/>
    </source>
</evidence>
<keyword evidence="2" id="KW-0963">Cytoplasm</keyword>
<dbReference type="PANTHER" id="PTHR32071:SF117">
    <property type="entry name" value="PTS-DEPENDENT DIHYDROXYACETONE KINASE OPERON REGULATORY PROTEIN-RELATED"/>
    <property type="match status" value="1"/>
</dbReference>
<evidence type="ECO:0000313" key="15">
    <source>
        <dbReference type="Proteomes" id="UP000509702"/>
    </source>
</evidence>
<proteinExistence type="predicted"/>
<dbReference type="InterPro" id="IPR002197">
    <property type="entry name" value="HTH_Fis"/>
</dbReference>
<evidence type="ECO:0000256" key="8">
    <source>
        <dbReference type="ARBA" id="ARBA00023125"/>
    </source>
</evidence>
<keyword evidence="7" id="KW-0805">Transcription regulation</keyword>
<dbReference type="GO" id="GO:0000160">
    <property type="term" value="P:phosphorelay signal transduction system"/>
    <property type="evidence" value="ECO:0007669"/>
    <property type="project" value="UniProtKB-KW"/>
</dbReference>
<comment type="subcellular location">
    <subcellularLocation>
        <location evidence="1">Cytoplasm</location>
    </subcellularLocation>
</comment>
<keyword evidence="5" id="KW-0067">ATP-binding</keyword>
<dbReference type="InterPro" id="IPR009057">
    <property type="entry name" value="Homeodomain-like_sf"/>
</dbReference>
<dbReference type="InterPro" id="IPR003593">
    <property type="entry name" value="AAA+_ATPase"/>
</dbReference>
<dbReference type="OrthoDB" id="9770562at2"/>
<organism evidence="14 15">
    <name type="scientific">Azospirillum oryzae</name>
    <dbReference type="NCBI Taxonomy" id="286727"/>
    <lineage>
        <taxon>Bacteria</taxon>
        <taxon>Pseudomonadati</taxon>
        <taxon>Pseudomonadota</taxon>
        <taxon>Alphaproteobacteria</taxon>
        <taxon>Rhodospirillales</taxon>
        <taxon>Azospirillaceae</taxon>
        <taxon>Azospirillum</taxon>
    </lineage>
</organism>
<evidence type="ECO:0000256" key="5">
    <source>
        <dbReference type="ARBA" id="ARBA00022840"/>
    </source>
</evidence>
<dbReference type="Gene3D" id="1.10.10.60">
    <property type="entry name" value="Homeodomain-like"/>
    <property type="match status" value="1"/>
</dbReference>
<dbReference type="Pfam" id="PF00158">
    <property type="entry name" value="Sigma54_activat"/>
    <property type="match status" value="1"/>
</dbReference>
<dbReference type="SUPFAM" id="SSF52172">
    <property type="entry name" value="CheY-like"/>
    <property type="match status" value="1"/>
</dbReference>
<evidence type="ECO:0000256" key="2">
    <source>
        <dbReference type="ARBA" id="ARBA00022490"/>
    </source>
</evidence>
<dbReference type="GO" id="GO:0006355">
    <property type="term" value="P:regulation of DNA-templated transcription"/>
    <property type="evidence" value="ECO:0007669"/>
    <property type="project" value="InterPro"/>
</dbReference>
<keyword evidence="8" id="KW-0238">DNA-binding</keyword>
<name>A0A6N1AR22_9PROT</name>
<dbReference type="PROSITE" id="PS00675">
    <property type="entry name" value="SIGMA54_INTERACT_1"/>
    <property type="match status" value="1"/>
</dbReference>
<dbReference type="GO" id="GO:0005524">
    <property type="term" value="F:ATP binding"/>
    <property type="evidence" value="ECO:0007669"/>
    <property type="project" value="UniProtKB-KW"/>
</dbReference>
<evidence type="ECO:0000256" key="7">
    <source>
        <dbReference type="ARBA" id="ARBA00023015"/>
    </source>
</evidence>
<dbReference type="SMART" id="SM00448">
    <property type="entry name" value="REC"/>
    <property type="match status" value="1"/>
</dbReference>
<keyword evidence="3 11" id="KW-0597">Phosphoprotein</keyword>
<dbReference type="AlphaFoldDB" id="A0A6N1AR22"/>
<feature type="modified residue" description="4-aspartylphosphate" evidence="11">
    <location>
        <position position="64"/>
    </location>
</feature>
<evidence type="ECO:0000259" key="12">
    <source>
        <dbReference type="PROSITE" id="PS50045"/>
    </source>
</evidence>
<dbReference type="InterPro" id="IPR027417">
    <property type="entry name" value="P-loop_NTPase"/>
</dbReference>
<dbReference type="Proteomes" id="UP000509702">
    <property type="component" value="Plasmid unnamed4"/>
</dbReference>
<dbReference type="InterPro" id="IPR058031">
    <property type="entry name" value="AAA_lid_NorR"/>
</dbReference>
<dbReference type="KEGG" id="aoz:HUE56_08375"/>
<dbReference type="FunFam" id="3.40.50.2300:FF:000018">
    <property type="entry name" value="DNA-binding transcriptional regulator NtrC"/>
    <property type="match status" value="1"/>
</dbReference>
<evidence type="ECO:0000256" key="10">
    <source>
        <dbReference type="ARBA" id="ARBA00023163"/>
    </source>
</evidence>
<dbReference type="InterPro" id="IPR025944">
    <property type="entry name" value="Sigma_54_int_dom_CS"/>
</dbReference>